<gene>
    <name evidence="2" type="ORF">NY014_15085</name>
</gene>
<evidence type="ECO:0000256" key="1">
    <source>
        <dbReference type="SAM" id="Coils"/>
    </source>
</evidence>
<reference evidence="2 3" key="1">
    <citation type="submission" date="2022-08" db="EMBL/GenBank/DDBJ databases">
        <title>Algoriphagus sp. CAU 1643 isolated from mud.</title>
        <authorList>
            <person name="Kim W."/>
        </authorList>
    </citation>
    <scope>NUCLEOTIDE SEQUENCE [LARGE SCALE GENOMIC DNA]</scope>
    <source>
        <strain evidence="2 3">CAU 1643</strain>
    </source>
</reference>
<accession>A0ABT2G914</accession>
<organism evidence="2 3">
    <name type="scientific">Algoriphagus limi</name>
    <dbReference type="NCBI Taxonomy" id="2975273"/>
    <lineage>
        <taxon>Bacteria</taxon>
        <taxon>Pseudomonadati</taxon>
        <taxon>Bacteroidota</taxon>
        <taxon>Cytophagia</taxon>
        <taxon>Cytophagales</taxon>
        <taxon>Cyclobacteriaceae</taxon>
        <taxon>Algoriphagus</taxon>
    </lineage>
</organism>
<dbReference type="EMBL" id="JANWGH010000003">
    <property type="protein sequence ID" value="MCS5491763.1"/>
    <property type="molecule type" value="Genomic_DNA"/>
</dbReference>
<protein>
    <submittedName>
        <fullName evidence="2">Uncharacterized protein</fullName>
    </submittedName>
</protein>
<evidence type="ECO:0000313" key="2">
    <source>
        <dbReference type="EMBL" id="MCS5491763.1"/>
    </source>
</evidence>
<sequence length="240" mass="28696">MEIRNKFLNFPIQLLQGFLNQPKRCLRNIIDYAVYQMVYSEDAIFENIDDFMESWEVKIPTIRIQEIKSNGKYLFERISEMTSSPWTGIHISTYFSLKEEEDEFRFVCFLAFTAFKSIIQKRSWAKVSNDLLLARMAGYPSQESNGIKNPIPEKIQYWMKPKSSRRKKIFEYLEKYNRFVYLPKSRGITFSLTLSFENLAYRVEEKKALKDIKARLRVKEKERILQKVKGHFDQLRKNPP</sequence>
<keyword evidence="1" id="KW-0175">Coiled coil</keyword>
<feature type="coiled-coil region" evidence="1">
    <location>
        <begin position="202"/>
        <end position="238"/>
    </location>
</feature>
<proteinExistence type="predicted"/>
<comment type="caution">
    <text evidence="2">The sequence shown here is derived from an EMBL/GenBank/DDBJ whole genome shotgun (WGS) entry which is preliminary data.</text>
</comment>
<keyword evidence="3" id="KW-1185">Reference proteome</keyword>
<dbReference type="Proteomes" id="UP001206788">
    <property type="component" value="Unassembled WGS sequence"/>
</dbReference>
<dbReference type="RefSeq" id="WP_259415374.1">
    <property type="nucleotide sequence ID" value="NZ_JANWGH010000003.1"/>
</dbReference>
<name>A0ABT2G914_9BACT</name>
<evidence type="ECO:0000313" key="3">
    <source>
        <dbReference type="Proteomes" id="UP001206788"/>
    </source>
</evidence>